<proteinExistence type="predicted"/>
<dbReference type="EMBL" id="UYRV01010501">
    <property type="protein sequence ID" value="VDK57481.1"/>
    <property type="molecule type" value="Genomic_DNA"/>
</dbReference>
<dbReference type="PANTHER" id="PTHR43319">
    <property type="entry name" value="BETA-LACTAMASE-RELATED"/>
    <property type="match status" value="1"/>
</dbReference>
<evidence type="ECO:0000313" key="2">
    <source>
        <dbReference type="Proteomes" id="UP000271889"/>
    </source>
</evidence>
<evidence type="ECO:0000313" key="1">
    <source>
        <dbReference type="EMBL" id="VDK57481.1"/>
    </source>
</evidence>
<dbReference type="OrthoDB" id="5867111at2759"/>
<keyword evidence="2" id="KW-1185">Reference proteome</keyword>
<sequence>MEIFLKFRSALKFLRYSFADKKSSVKAVNNPSWIEVSPQCCTTNDPEQHAIEQAAWLGVGNARSLAQLFDLVIQVFLGK</sequence>
<gene>
    <name evidence="1" type="ORF">CGOC_LOCUS4001</name>
</gene>
<protein>
    <submittedName>
        <fullName evidence="1">Uncharacterized protein</fullName>
    </submittedName>
</protein>
<name>A0A3P6SVA5_CYLGO</name>
<dbReference type="Proteomes" id="UP000271889">
    <property type="component" value="Unassembled WGS sequence"/>
</dbReference>
<dbReference type="PANTHER" id="PTHR43319:SF2">
    <property type="entry name" value="BETA-LACTAMASE-RELATED DOMAIN-CONTAINING PROTEIN"/>
    <property type="match status" value="1"/>
</dbReference>
<organism evidence="1 2">
    <name type="scientific">Cylicostephanus goldi</name>
    <name type="common">Nematode worm</name>
    <dbReference type="NCBI Taxonomy" id="71465"/>
    <lineage>
        <taxon>Eukaryota</taxon>
        <taxon>Metazoa</taxon>
        <taxon>Ecdysozoa</taxon>
        <taxon>Nematoda</taxon>
        <taxon>Chromadorea</taxon>
        <taxon>Rhabditida</taxon>
        <taxon>Rhabditina</taxon>
        <taxon>Rhabditomorpha</taxon>
        <taxon>Strongyloidea</taxon>
        <taxon>Strongylidae</taxon>
        <taxon>Cylicostephanus</taxon>
    </lineage>
</organism>
<dbReference type="AlphaFoldDB" id="A0A3P6SVA5"/>
<accession>A0A3P6SVA5</accession>
<dbReference type="InterPro" id="IPR052907">
    <property type="entry name" value="Beta-lactamase/esterase"/>
</dbReference>
<reference evidence="1 2" key="1">
    <citation type="submission" date="2018-11" db="EMBL/GenBank/DDBJ databases">
        <authorList>
            <consortium name="Pathogen Informatics"/>
        </authorList>
    </citation>
    <scope>NUCLEOTIDE SEQUENCE [LARGE SCALE GENOMIC DNA]</scope>
</reference>